<dbReference type="OrthoDB" id="1493145at2"/>
<keyword evidence="1" id="KW-0472">Membrane</keyword>
<gene>
    <name evidence="2" type="ORF">SAMN04488541_103237</name>
</gene>
<feature type="transmembrane region" description="Helical" evidence="1">
    <location>
        <begin position="38"/>
        <end position="57"/>
    </location>
</feature>
<evidence type="ECO:0000313" key="2">
    <source>
        <dbReference type="EMBL" id="SFF41592.1"/>
    </source>
</evidence>
<dbReference type="Proteomes" id="UP000199513">
    <property type="component" value="Unassembled WGS sequence"/>
</dbReference>
<sequence length="116" mass="13675">MKKLTILFSSALIFSLTHALCCILPYLIWGLGLMGLPFYMSFLLPLQPYWIVLQVIVMIYTIHRIRLRYKHHQRKTKIGIGVLVVLHILLLIFLHFQHAQAEKKNHFGKKIIQNIR</sequence>
<dbReference type="EMBL" id="FONY01000032">
    <property type="protein sequence ID" value="SFF41592.1"/>
    <property type="molecule type" value="Genomic_DNA"/>
</dbReference>
<keyword evidence="1" id="KW-1133">Transmembrane helix</keyword>
<dbReference type="Gene3D" id="1.10.287.910">
    <property type="entry name" value="bacterial mercury transporter, merf"/>
    <property type="match status" value="1"/>
</dbReference>
<evidence type="ECO:0000313" key="3">
    <source>
        <dbReference type="Proteomes" id="UP000199513"/>
    </source>
</evidence>
<organism evidence="2 3">
    <name type="scientific">Thermoflexibacter ruber</name>
    <dbReference type="NCBI Taxonomy" id="1003"/>
    <lineage>
        <taxon>Bacteria</taxon>
        <taxon>Pseudomonadati</taxon>
        <taxon>Bacteroidota</taxon>
        <taxon>Cytophagia</taxon>
        <taxon>Cytophagales</taxon>
        <taxon>Thermoflexibacteraceae</taxon>
        <taxon>Thermoflexibacter</taxon>
    </lineage>
</organism>
<name>A0A1I2IGS5_9BACT</name>
<keyword evidence="1" id="KW-0812">Transmembrane</keyword>
<keyword evidence="3" id="KW-1185">Reference proteome</keyword>
<protein>
    <submittedName>
        <fullName evidence="2">Uncharacterized protein</fullName>
    </submittedName>
</protein>
<reference evidence="3" key="1">
    <citation type="submission" date="2016-10" db="EMBL/GenBank/DDBJ databases">
        <authorList>
            <person name="Varghese N."/>
            <person name="Submissions S."/>
        </authorList>
    </citation>
    <scope>NUCLEOTIDE SEQUENCE [LARGE SCALE GENOMIC DNA]</scope>
    <source>
        <strain>GEY</strain>
        <strain evidence="3">DSM 9560</strain>
    </source>
</reference>
<accession>A0A1I2IGS5</accession>
<dbReference type="RefSeq" id="WP_091548554.1">
    <property type="nucleotide sequence ID" value="NZ_FONY01000032.1"/>
</dbReference>
<dbReference type="STRING" id="1003.SAMN04488541_103237"/>
<feature type="transmembrane region" description="Helical" evidence="1">
    <location>
        <begin position="78"/>
        <end position="96"/>
    </location>
</feature>
<dbReference type="AlphaFoldDB" id="A0A1I2IGS5"/>
<evidence type="ECO:0000256" key="1">
    <source>
        <dbReference type="SAM" id="Phobius"/>
    </source>
</evidence>
<proteinExistence type="predicted"/>